<protein>
    <submittedName>
        <fullName evidence="1">Uncharacterized protein</fullName>
    </submittedName>
</protein>
<comment type="caution">
    <text evidence="1">The sequence shown here is derived from an EMBL/GenBank/DDBJ whole genome shotgun (WGS) entry which is preliminary data.</text>
</comment>
<evidence type="ECO:0000313" key="1">
    <source>
        <dbReference type="EMBL" id="KAJ4394797.1"/>
    </source>
</evidence>
<name>A0A9W9D0E5_9PEZI</name>
<sequence>MDNCTPTGKPKIIAWVSNSTIAIGDAEDANDGKSLTKELFDKLNANCQGTSCTQDMATMDNVEYILAGGEEPLVPEMYIQDASGGNNSDIQKMLAVGISSWVGAMQDDGLGLCSNVTYQAEADMTGSGCGQGPIQPSKVRRVIRERDNRILFERDDLALESRCSLRRDDDVLQERGCSGTGTGDGNLVCTYSARMCDAPNEITVVQTDETNAIIGYMNLGIDIKQTDSSSFSCEDAVSIISALTAITAVLAPEMLESEALEDMDLMAACGVVGNVQSALSTITSLESQKRTAMPSPLAAPTPAL</sequence>
<gene>
    <name evidence="1" type="ORF">N0V93_004017</name>
</gene>
<organism evidence="1 2">
    <name type="scientific">Gnomoniopsis smithogilvyi</name>
    <dbReference type="NCBI Taxonomy" id="1191159"/>
    <lineage>
        <taxon>Eukaryota</taxon>
        <taxon>Fungi</taxon>
        <taxon>Dikarya</taxon>
        <taxon>Ascomycota</taxon>
        <taxon>Pezizomycotina</taxon>
        <taxon>Sordariomycetes</taxon>
        <taxon>Sordariomycetidae</taxon>
        <taxon>Diaporthales</taxon>
        <taxon>Gnomoniaceae</taxon>
        <taxon>Gnomoniopsis</taxon>
    </lineage>
</organism>
<accession>A0A9W9D0E5</accession>
<keyword evidence="2" id="KW-1185">Reference proteome</keyword>
<reference evidence="1" key="1">
    <citation type="submission" date="2022-10" db="EMBL/GenBank/DDBJ databases">
        <title>Tapping the CABI collections for fungal endophytes: first genome assemblies for Collariella, Neodidymelliopsis, Ascochyta clinopodiicola, Didymella pomorum, Didymosphaeria variabile, Neocosmospora piperis and Neocucurbitaria cava.</title>
        <authorList>
            <person name="Hill R."/>
        </authorList>
    </citation>
    <scope>NUCLEOTIDE SEQUENCE</scope>
    <source>
        <strain evidence="1">IMI 355082</strain>
    </source>
</reference>
<dbReference type="Proteomes" id="UP001140453">
    <property type="component" value="Unassembled WGS sequence"/>
</dbReference>
<dbReference type="EMBL" id="JAPEVB010000002">
    <property type="protein sequence ID" value="KAJ4394797.1"/>
    <property type="molecule type" value="Genomic_DNA"/>
</dbReference>
<dbReference type="AlphaFoldDB" id="A0A9W9D0E5"/>
<evidence type="ECO:0000313" key="2">
    <source>
        <dbReference type="Proteomes" id="UP001140453"/>
    </source>
</evidence>
<proteinExistence type="predicted"/>
<dbReference type="OrthoDB" id="1896086at2759"/>